<protein>
    <submittedName>
        <fullName evidence="1">Uncharacterized protein</fullName>
    </submittedName>
</protein>
<dbReference type="EMBL" id="VWSF01000001">
    <property type="protein sequence ID" value="KAA5549092.1"/>
    <property type="molecule type" value="Genomic_DNA"/>
</dbReference>
<dbReference type="Proteomes" id="UP000323426">
    <property type="component" value="Unassembled WGS sequence"/>
</dbReference>
<organism evidence="1 2">
    <name type="scientific">Adhaeribacter rhizoryzae</name>
    <dbReference type="NCBI Taxonomy" id="2607907"/>
    <lineage>
        <taxon>Bacteria</taxon>
        <taxon>Pseudomonadati</taxon>
        <taxon>Bacteroidota</taxon>
        <taxon>Cytophagia</taxon>
        <taxon>Cytophagales</taxon>
        <taxon>Hymenobacteraceae</taxon>
        <taxon>Adhaeribacter</taxon>
    </lineage>
</organism>
<dbReference type="AlphaFoldDB" id="A0A5M6DS86"/>
<keyword evidence="2" id="KW-1185">Reference proteome</keyword>
<evidence type="ECO:0000313" key="2">
    <source>
        <dbReference type="Proteomes" id="UP000323426"/>
    </source>
</evidence>
<evidence type="ECO:0000313" key="1">
    <source>
        <dbReference type="EMBL" id="KAA5549092.1"/>
    </source>
</evidence>
<name>A0A5M6DS86_9BACT</name>
<comment type="caution">
    <text evidence="1">The sequence shown here is derived from an EMBL/GenBank/DDBJ whole genome shotgun (WGS) entry which is preliminary data.</text>
</comment>
<reference evidence="1 2" key="1">
    <citation type="submission" date="2019-09" db="EMBL/GenBank/DDBJ databases">
        <title>Genome sequence and assembly of Adhaeribacter sp.</title>
        <authorList>
            <person name="Chhetri G."/>
        </authorList>
    </citation>
    <scope>NUCLEOTIDE SEQUENCE [LARGE SCALE GENOMIC DNA]</scope>
    <source>
        <strain evidence="1 2">DK36</strain>
    </source>
</reference>
<accession>A0A5M6DS86</accession>
<dbReference type="RefSeq" id="WP_150086087.1">
    <property type="nucleotide sequence ID" value="NZ_VWSF01000001.1"/>
</dbReference>
<sequence length="61" mass="6248">MLELLFSLLLQLSLLQGGVNKPVVEDKAASGKNATTITTNKAASSGTTDLGIGSGGWDDKN</sequence>
<gene>
    <name evidence="1" type="ORF">F0145_00380</name>
</gene>
<proteinExistence type="predicted"/>